<feature type="transmembrane region" description="Helical" evidence="4">
    <location>
        <begin position="20"/>
        <end position="40"/>
    </location>
</feature>
<dbReference type="AlphaFoldDB" id="A0A7X5N460"/>
<keyword evidence="4" id="KW-0472">Membrane</keyword>
<reference evidence="5 6" key="1">
    <citation type="submission" date="2019-11" db="EMBL/GenBank/DDBJ databases">
        <title>Genome-resolved metagenomics to study the prevalence of co-infection and intraspecific heterogeneity among plant pathogen metapopulations.</title>
        <authorList>
            <person name="Newberry E."/>
            <person name="Bhandari R."/>
            <person name="Kemble J."/>
            <person name="Sikora E."/>
            <person name="Potnis N."/>
        </authorList>
    </citation>
    <scope>NUCLEOTIDE SEQUENCE [LARGE SCALE GENOMIC DNA]</scope>
    <source>
        <strain evidence="5">Xp_Tom_Tuscaloosa_18b</strain>
    </source>
</reference>
<keyword evidence="2" id="KW-0560">Oxidoreductase</keyword>
<dbReference type="Proteomes" id="UP000471082">
    <property type="component" value="Unassembled WGS sequence"/>
</dbReference>
<keyword evidence="1" id="KW-0479">Metal-binding</keyword>
<evidence type="ECO:0000256" key="4">
    <source>
        <dbReference type="SAM" id="Phobius"/>
    </source>
</evidence>
<accession>A0A7X5N460</accession>
<evidence type="ECO:0000313" key="5">
    <source>
        <dbReference type="EMBL" id="NEL80589.1"/>
    </source>
</evidence>
<evidence type="ECO:0000256" key="2">
    <source>
        <dbReference type="ARBA" id="ARBA00023002"/>
    </source>
</evidence>
<name>A0A7X5N460_XANPE</name>
<organism evidence="5 6">
    <name type="scientific">Xanthomonas perforans</name>
    <dbReference type="NCBI Taxonomy" id="442694"/>
    <lineage>
        <taxon>Bacteria</taxon>
        <taxon>Pseudomonadati</taxon>
        <taxon>Pseudomonadota</taxon>
        <taxon>Gammaproteobacteria</taxon>
        <taxon>Lysobacterales</taxon>
        <taxon>Lysobacteraceae</taxon>
        <taxon>Xanthomonas</taxon>
    </lineage>
</organism>
<dbReference type="PANTHER" id="PTHR35457:SF1">
    <property type="entry name" value="HEME A SYNTHASE"/>
    <property type="match status" value="1"/>
</dbReference>
<sequence length="46" mass="4806">VAVQVTLGMLNVKLALPLEVSVLHNGGAVALLFVLVSLLARLRAPE</sequence>
<gene>
    <name evidence="5" type="ORF">G3W61_30565</name>
</gene>
<keyword evidence="4" id="KW-1133">Transmembrane helix</keyword>
<dbReference type="GO" id="GO:0046872">
    <property type="term" value="F:metal ion binding"/>
    <property type="evidence" value="ECO:0007669"/>
    <property type="project" value="UniProtKB-KW"/>
</dbReference>
<dbReference type="InterPro" id="IPR050450">
    <property type="entry name" value="COX15/CtaA_HemeA_synthase"/>
</dbReference>
<proteinExistence type="predicted"/>
<dbReference type="PANTHER" id="PTHR35457">
    <property type="entry name" value="HEME A SYNTHASE"/>
    <property type="match status" value="1"/>
</dbReference>
<comment type="caution">
    <text evidence="5">The sequence shown here is derived from an EMBL/GenBank/DDBJ whole genome shotgun (WGS) entry which is preliminary data.</text>
</comment>
<evidence type="ECO:0000313" key="6">
    <source>
        <dbReference type="Proteomes" id="UP000471082"/>
    </source>
</evidence>
<evidence type="ECO:0000256" key="1">
    <source>
        <dbReference type="ARBA" id="ARBA00022723"/>
    </source>
</evidence>
<protein>
    <submittedName>
        <fullName evidence="5">Heme A synthase</fullName>
    </submittedName>
</protein>
<dbReference type="EMBL" id="JAAGYU010001718">
    <property type="protein sequence ID" value="NEL80589.1"/>
    <property type="molecule type" value="Genomic_DNA"/>
</dbReference>
<feature type="non-terminal residue" evidence="5">
    <location>
        <position position="1"/>
    </location>
</feature>
<keyword evidence="3" id="KW-0408">Iron</keyword>
<keyword evidence="4" id="KW-0812">Transmembrane</keyword>
<evidence type="ECO:0000256" key="3">
    <source>
        <dbReference type="ARBA" id="ARBA00023004"/>
    </source>
</evidence>
<dbReference type="GO" id="GO:0016491">
    <property type="term" value="F:oxidoreductase activity"/>
    <property type="evidence" value="ECO:0007669"/>
    <property type="project" value="UniProtKB-KW"/>
</dbReference>